<name>A0A1L0DT39_9GAMM</name>
<organism evidence="1 2">
    <name type="scientific">Moritella viscosa</name>
    <dbReference type="NCBI Taxonomy" id="80854"/>
    <lineage>
        <taxon>Bacteria</taxon>
        <taxon>Pseudomonadati</taxon>
        <taxon>Pseudomonadota</taxon>
        <taxon>Gammaproteobacteria</taxon>
        <taxon>Alteromonadales</taxon>
        <taxon>Moritellaceae</taxon>
        <taxon>Moritella</taxon>
    </lineage>
</organism>
<dbReference type="EMBL" id="FPLD01000043">
    <property type="protein sequence ID" value="SGY92503.1"/>
    <property type="molecule type" value="Genomic_DNA"/>
</dbReference>
<dbReference type="AlphaFoldDB" id="A0A1L0DT39"/>
<evidence type="ECO:0000313" key="1">
    <source>
        <dbReference type="EMBL" id="SGY92503.1"/>
    </source>
</evidence>
<gene>
    <name evidence="1" type="ORF">NVI5450_1368</name>
</gene>
<sequence length="39" mass="4455">MFLSCLYGSERHANNSDKKVNFLSCLYGSEQINDDGWPD</sequence>
<dbReference type="Proteomes" id="UP000183794">
    <property type="component" value="Unassembled WGS sequence"/>
</dbReference>
<reference evidence="1 2" key="1">
    <citation type="submission" date="2016-11" db="EMBL/GenBank/DDBJ databases">
        <authorList>
            <person name="Jaros S."/>
            <person name="Januszkiewicz K."/>
            <person name="Wedrychowicz H."/>
        </authorList>
    </citation>
    <scope>NUCLEOTIDE SEQUENCE [LARGE SCALE GENOMIC DNA]</scope>
    <source>
        <strain evidence="1">NVI 5450</strain>
    </source>
</reference>
<accession>A0A1L0DT39</accession>
<evidence type="ECO:0000313" key="2">
    <source>
        <dbReference type="Proteomes" id="UP000183794"/>
    </source>
</evidence>
<proteinExistence type="predicted"/>
<dbReference type="AntiFam" id="ANF00270">
    <property type="entry name" value="Translation of CRISPR region"/>
</dbReference>
<protein>
    <submittedName>
        <fullName evidence="1">Uncharacterized protein</fullName>
    </submittedName>
</protein>